<sequence>MSNNKPFQWQRCRISRQKKKKKHGDQFWHLYPFRMTSIASEGASSDL</sequence>
<gene>
    <name evidence="1" type="ORF">LITE_LOCUS45966</name>
</gene>
<protein>
    <submittedName>
        <fullName evidence="1">Uncharacterized protein</fullName>
    </submittedName>
</protein>
<dbReference type="EMBL" id="CAMGYJ010000010">
    <property type="protein sequence ID" value="CAI0551434.1"/>
    <property type="molecule type" value="Genomic_DNA"/>
</dbReference>
<feature type="non-terminal residue" evidence="1">
    <location>
        <position position="47"/>
    </location>
</feature>
<evidence type="ECO:0000313" key="2">
    <source>
        <dbReference type="Proteomes" id="UP001154282"/>
    </source>
</evidence>
<proteinExistence type="predicted"/>
<accession>A0AAV0R1Z6</accession>
<organism evidence="1 2">
    <name type="scientific">Linum tenue</name>
    <dbReference type="NCBI Taxonomy" id="586396"/>
    <lineage>
        <taxon>Eukaryota</taxon>
        <taxon>Viridiplantae</taxon>
        <taxon>Streptophyta</taxon>
        <taxon>Embryophyta</taxon>
        <taxon>Tracheophyta</taxon>
        <taxon>Spermatophyta</taxon>
        <taxon>Magnoliopsida</taxon>
        <taxon>eudicotyledons</taxon>
        <taxon>Gunneridae</taxon>
        <taxon>Pentapetalae</taxon>
        <taxon>rosids</taxon>
        <taxon>fabids</taxon>
        <taxon>Malpighiales</taxon>
        <taxon>Linaceae</taxon>
        <taxon>Linum</taxon>
    </lineage>
</organism>
<keyword evidence="2" id="KW-1185">Reference proteome</keyword>
<dbReference type="Proteomes" id="UP001154282">
    <property type="component" value="Unassembled WGS sequence"/>
</dbReference>
<evidence type="ECO:0000313" key="1">
    <source>
        <dbReference type="EMBL" id="CAI0551434.1"/>
    </source>
</evidence>
<reference evidence="1" key="1">
    <citation type="submission" date="2022-08" db="EMBL/GenBank/DDBJ databases">
        <authorList>
            <person name="Gutierrez-Valencia J."/>
        </authorList>
    </citation>
    <scope>NUCLEOTIDE SEQUENCE</scope>
</reference>
<name>A0AAV0R1Z6_9ROSI</name>
<dbReference type="AlphaFoldDB" id="A0AAV0R1Z6"/>
<comment type="caution">
    <text evidence="1">The sequence shown here is derived from an EMBL/GenBank/DDBJ whole genome shotgun (WGS) entry which is preliminary data.</text>
</comment>